<dbReference type="Pfam" id="PF10502">
    <property type="entry name" value="Peptidase_S26"/>
    <property type="match status" value="2"/>
</dbReference>
<evidence type="ECO:0000256" key="3">
    <source>
        <dbReference type="RuleBase" id="RU362042"/>
    </source>
</evidence>
<dbReference type="PANTHER" id="PTHR43390">
    <property type="entry name" value="SIGNAL PEPTIDASE I"/>
    <property type="match status" value="1"/>
</dbReference>
<keyword evidence="3 5" id="KW-0378">Hydrolase</keyword>
<feature type="domain" description="Peptidase S26" evidence="4">
    <location>
        <begin position="3"/>
        <end position="106"/>
    </location>
</feature>
<dbReference type="GO" id="GO:0009003">
    <property type="term" value="F:signal peptidase activity"/>
    <property type="evidence" value="ECO:0007669"/>
    <property type="project" value="UniProtKB-EC"/>
</dbReference>
<dbReference type="InterPro" id="IPR000223">
    <property type="entry name" value="Pept_S26A_signal_pept_1"/>
</dbReference>
<comment type="similarity">
    <text evidence="1 3">Belongs to the peptidase S26 family.</text>
</comment>
<dbReference type="InterPro" id="IPR036286">
    <property type="entry name" value="LexA/Signal_pep-like_sf"/>
</dbReference>
<dbReference type="NCBIfam" id="TIGR02227">
    <property type="entry name" value="sigpep_I_bact"/>
    <property type="match status" value="1"/>
</dbReference>
<protein>
    <recommendedName>
        <fullName evidence="2 3">Signal peptidase I</fullName>
        <ecNumber evidence="3">3.4.21.89</ecNumber>
    </recommendedName>
</protein>
<reference evidence="5 6" key="1">
    <citation type="submission" date="2007-01" db="EMBL/GenBank/DDBJ databases">
        <authorList>
            <person name="Haygood M."/>
            <person name="Podell S."/>
            <person name="Anderson C."/>
            <person name="Hopkinson B."/>
            <person name="Roe K."/>
            <person name="Barbeau K."/>
            <person name="Gaasterland T."/>
            <person name="Ferriera S."/>
            <person name="Johnson J."/>
            <person name="Kravitz S."/>
            <person name="Beeson K."/>
            <person name="Sutton G."/>
            <person name="Rogers Y.-H."/>
            <person name="Friedman R."/>
            <person name="Frazier M."/>
            <person name="Venter J.C."/>
        </authorList>
    </citation>
    <scope>NUCLEOTIDE SEQUENCE [LARGE SCALE GENOMIC DNA]</scope>
    <source>
        <strain evidence="5 6">ATCC 23134</strain>
    </source>
</reference>
<accession>A1ZJ64</accession>
<dbReference type="AlphaFoldDB" id="A1ZJ64"/>
<dbReference type="CDD" id="cd06530">
    <property type="entry name" value="S26_SPase_I"/>
    <property type="match status" value="1"/>
</dbReference>
<dbReference type="Proteomes" id="UP000004095">
    <property type="component" value="Unassembled WGS sequence"/>
</dbReference>
<feature type="domain" description="Peptidase S26" evidence="4">
    <location>
        <begin position="198"/>
        <end position="277"/>
    </location>
</feature>
<comment type="subcellular location">
    <subcellularLocation>
        <location evidence="3">Membrane</location>
        <topology evidence="3">Single-pass type II membrane protein</topology>
    </subcellularLocation>
</comment>
<dbReference type="EC" id="3.4.21.89" evidence="3"/>
<comment type="catalytic activity">
    <reaction evidence="3">
        <text>Cleavage of hydrophobic, N-terminal signal or leader sequences from secreted and periplasmic proteins.</text>
        <dbReference type="EC" id="3.4.21.89"/>
    </reaction>
</comment>
<dbReference type="EMBL" id="AAWS01000010">
    <property type="protein sequence ID" value="EAY29600.1"/>
    <property type="molecule type" value="Genomic_DNA"/>
</dbReference>
<dbReference type="GO" id="GO:0016020">
    <property type="term" value="C:membrane"/>
    <property type="evidence" value="ECO:0007669"/>
    <property type="project" value="UniProtKB-SubCell"/>
</dbReference>
<dbReference type="PRINTS" id="PR00727">
    <property type="entry name" value="LEADERPTASE"/>
</dbReference>
<proteinExistence type="inferred from homology"/>
<keyword evidence="3" id="KW-0645">Protease</keyword>
<dbReference type="PANTHER" id="PTHR43390:SF1">
    <property type="entry name" value="CHLOROPLAST PROCESSING PEPTIDASE"/>
    <property type="match status" value="1"/>
</dbReference>
<organism evidence="5 6">
    <name type="scientific">Microscilla marina ATCC 23134</name>
    <dbReference type="NCBI Taxonomy" id="313606"/>
    <lineage>
        <taxon>Bacteria</taxon>
        <taxon>Pseudomonadati</taxon>
        <taxon>Bacteroidota</taxon>
        <taxon>Cytophagia</taxon>
        <taxon>Cytophagales</taxon>
        <taxon>Microscillaceae</taxon>
        <taxon>Microscilla</taxon>
    </lineage>
</organism>
<sequence>MFLLVVVIITAAFALYALKQVVVPTSSMEGTLTAKSSFLVYTFFPVIQRDDITVFRLPKKSGSLNTSPKNIAVARCAAVSGEQIKISNSEVFVNGRKQVAPPKTQYLYKMVSNVAIPKKSLLVNRMMPEQGYMDKNFLVHTRPALIQKIKQDFKNANIQTTVQRKTVGSFDPAVYPYHQDIAWNADHFGPLKIPRQGMRLPINAKNLLLYGKLIQHYEGNKKVEVYTDKLVIDGQEFKVYTFKQNYYFMLGDNRHNTQDSRHWGLLPESHIIGTYFMKF</sequence>
<evidence type="ECO:0000259" key="4">
    <source>
        <dbReference type="Pfam" id="PF10502"/>
    </source>
</evidence>
<evidence type="ECO:0000313" key="6">
    <source>
        <dbReference type="Proteomes" id="UP000004095"/>
    </source>
</evidence>
<gene>
    <name evidence="5" type="ORF">M23134_00484</name>
</gene>
<keyword evidence="6" id="KW-1185">Reference proteome</keyword>
<dbReference type="InterPro" id="IPR019533">
    <property type="entry name" value="Peptidase_S26"/>
</dbReference>
<evidence type="ECO:0000256" key="2">
    <source>
        <dbReference type="ARBA" id="ARBA00019232"/>
    </source>
</evidence>
<dbReference type="Gene3D" id="2.10.109.10">
    <property type="entry name" value="Umud Fragment, subunit A"/>
    <property type="match status" value="2"/>
</dbReference>
<comment type="caution">
    <text evidence="5">The sequence shown here is derived from an EMBL/GenBank/DDBJ whole genome shotgun (WGS) entry which is preliminary data.</text>
</comment>
<evidence type="ECO:0000256" key="1">
    <source>
        <dbReference type="ARBA" id="ARBA00009370"/>
    </source>
</evidence>
<dbReference type="GO" id="GO:0006465">
    <property type="term" value="P:signal peptide processing"/>
    <property type="evidence" value="ECO:0007669"/>
    <property type="project" value="InterPro"/>
</dbReference>
<dbReference type="eggNOG" id="COG0681">
    <property type="taxonomic scope" value="Bacteria"/>
</dbReference>
<dbReference type="GO" id="GO:0004252">
    <property type="term" value="F:serine-type endopeptidase activity"/>
    <property type="evidence" value="ECO:0007669"/>
    <property type="project" value="InterPro"/>
</dbReference>
<dbReference type="SUPFAM" id="SSF51306">
    <property type="entry name" value="LexA/Signal peptidase"/>
    <property type="match status" value="1"/>
</dbReference>
<evidence type="ECO:0000313" key="5">
    <source>
        <dbReference type="EMBL" id="EAY29600.1"/>
    </source>
</evidence>
<name>A1ZJ64_MICM2</name>